<dbReference type="InterPro" id="IPR001926">
    <property type="entry name" value="TrpB-like_PALP"/>
</dbReference>
<dbReference type="PIRSF" id="PIRSF006278">
    <property type="entry name" value="ACCD_DCysDesulf"/>
    <property type="match status" value="1"/>
</dbReference>
<proteinExistence type="inferred from homology"/>
<evidence type="ECO:0000256" key="3">
    <source>
        <dbReference type="ARBA" id="ARBA00022898"/>
    </source>
</evidence>
<accession>A0A1T4W591</accession>
<comment type="cofactor">
    <cofactor evidence="1">
        <name>pyridoxal 5'-phosphate</name>
        <dbReference type="ChEBI" id="CHEBI:597326"/>
    </cofactor>
</comment>
<evidence type="ECO:0000256" key="1">
    <source>
        <dbReference type="ARBA" id="ARBA00001933"/>
    </source>
</evidence>
<gene>
    <name evidence="6" type="ORF">SAMN02745132_04741</name>
</gene>
<dbReference type="Gene3D" id="3.40.50.1100">
    <property type="match status" value="2"/>
</dbReference>
<dbReference type="PANTHER" id="PTHR43780:SF2">
    <property type="entry name" value="1-AMINOCYCLOPROPANE-1-CARBOXYLATE DEAMINASE-RELATED"/>
    <property type="match status" value="1"/>
</dbReference>
<feature type="modified residue" description="N6-(pyridoxal phosphate)lysine" evidence="4">
    <location>
        <position position="44"/>
    </location>
</feature>
<dbReference type="Proteomes" id="UP000190162">
    <property type="component" value="Unassembled WGS sequence"/>
</dbReference>
<dbReference type="AlphaFoldDB" id="A0A1T4W591"/>
<keyword evidence="3 4" id="KW-0663">Pyridoxal phosphate</keyword>
<sequence>MQPDHCLMSPMKIADTPVTSHSYCNHTFYLKRDDLLHAHFSGNKARKLMSLLAYEDPSVTHLIGYGSPQANSLLSLAALASLKGWQLEFYVDRIPEWLKSTPIGNYRQALALGAKVIPVSEVCEQNMHPETYIQRHRLDESCLFVPEGGRSPIAEEGVAKLADEIAVWAENQAVERLVVALPSGTGTTALFLHKHLKPKGIEVVTCACVGGKDYLIKQFEELGEQCFPTILETDRNHHFGKLYKDDYEIWHALKEKTGVEFELLYDPLMWHCLLDWLPQQPDKQLLYVHQGGLMGNESMLPRYRRKFGD</sequence>
<evidence type="ECO:0000313" key="7">
    <source>
        <dbReference type="Proteomes" id="UP000190162"/>
    </source>
</evidence>
<comment type="similarity">
    <text evidence="2">Belongs to the ACC deaminase/D-cysteine desulfhydrase family.</text>
</comment>
<evidence type="ECO:0000256" key="2">
    <source>
        <dbReference type="ARBA" id="ARBA00008639"/>
    </source>
</evidence>
<dbReference type="SUPFAM" id="SSF53686">
    <property type="entry name" value="Tryptophan synthase beta subunit-like PLP-dependent enzymes"/>
    <property type="match status" value="1"/>
</dbReference>
<evidence type="ECO:0000313" key="6">
    <source>
        <dbReference type="EMBL" id="SKA72205.1"/>
    </source>
</evidence>
<dbReference type="Pfam" id="PF00291">
    <property type="entry name" value="PALP"/>
    <property type="match status" value="1"/>
</dbReference>
<keyword evidence="7" id="KW-1185">Reference proteome</keyword>
<protein>
    <submittedName>
        <fullName evidence="6">1-aminocyclopropane-1-carboxylate deaminase/D-cysteine desulfhydrase, PLP-dependent ACC family</fullName>
    </submittedName>
</protein>
<evidence type="ECO:0000256" key="4">
    <source>
        <dbReference type="PIRSR" id="PIRSR006278-2"/>
    </source>
</evidence>
<dbReference type="InterPro" id="IPR027278">
    <property type="entry name" value="ACCD_DCysDesulf"/>
</dbReference>
<reference evidence="7" key="1">
    <citation type="submission" date="2017-02" db="EMBL/GenBank/DDBJ databases">
        <authorList>
            <person name="Varghese N."/>
            <person name="Submissions S."/>
        </authorList>
    </citation>
    <scope>NUCLEOTIDE SEQUENCE [LARGE SCALE GENOMIC DNA]</scope>
    <source>
        <strain evidence="7">DSM 22720</strain>
    </source>
</reference>
<name>A0A1T4W591_9GAMM</name>
<dbReference type="InterPro" id="IPR036052">
    <property type="entry name" value="TrpB-like_PALP_sf"/>
</dbReference>
<dbReference type="EMBL" id="FUXU01000155">
    <property type="protein sequence ID" value="SKA72205.1"/>
    <property type="molecule type" value="Genomic_DNA"/>
</dbReference>
<dbReference type="GO" id="GO:0019148">
    <property type="term" value="F:D-cysteine desulfhydrase activity"/>
    <property type="evidence" value="ECO:0007669"/>
    <property type="project" value="TreeGrafter"/>
</dbReference>
<feature type="domain" description="Tryptophan synthase beta chain-like PALP" evidence="5">
    <location>
        <begin position="15"/>
        <end position="204"/>
    </location>
</feature>
<dbReference type="PANTHER" id="PTHR43780">
    <property type="entry name" value="1-AMINOCYCLOPROPANE-1-CARBOXYLATE DEAMINASE-RELATED"/>
    <property type="match status" value="1"/>
</dbReference>
<evidence type="ECO:0000259" key="5">
    <source>
        <dbReference type="Pfam" id="PF00291"/>
    </source>
</evidence>
<organism evidence="6 7">
    <name type="scientific">Enterovibrio nigricans DSM 22720</name>
    <dbReference type="NCBI Taxonomy" id="1121868"/>
    <lineage>
        <taxon>Bacteria</taxon>
        <taxon>Pseudomonadati</taxon>
        <taxon>Pseudomonadota</taxon>
        <taxon>Gammaproteobacteria</taxon>
        <taxon>Vibrionales</taxon>
        <taxon>Vibrionaceae</taxon>
        <taxon>Enterovibrio</taxon>
    </lineage>
</organism>